<evidence type="ECO:0000256" key="5">
    <source>
        <dbReference type="SAM" id="MobiDB-lite"/>
    </source>
</evidence>
<feature type="transmembrane region" description="Helical" evidence="6">
    <location>
        <begin position="160"/>
        <end position="180"/>
    </location>
</feature>
<keyword evidence="3 6" id="KW-1133">Transmembrane helix</keyword>
<dbReference type="InterPro" id="IPR019109">
    <property type="entry name" value="MamF_MmsF"/>
</dbReference>
<evidence type="ECO:0000256" key="2">
    <source>
        <dbReference type="ARBA" id="ARBA00022692"/>
    </source>
</evidence>
<comment type="subcellular location">
    <subcellularLocation>
        <location evidence="1">Membrane</location>
        <topology evidence="1">Multi-pass membrane protein</topology>
    </subcellularLocation>
</comment>
<dbReference type="Proteomes" id="UP001500383">
    <property type="component" value="Unassembled WGS sequence"/>
</dbReference>
<sequence>MSAMAARVGGACDRRVKRGIAGGGDARRPDGPWTPAAEQDDTGDIPDVPQPREAHTGAMTQQPGFPQHGDPQYGTQQFGDQPVAGPDDRTPAALAHASSLIAMALSAGWLSFVGPLVMWLIYKDRSPFVRQAAAGSFNFNVGLWIMSIVGWIFIITVIGIPIGLVLLAVSFVLQIVGHLIGTVRATRGRMINYPFQLRILS</sequence>
<evidence type="ECO:0000256" key="6">
    <source>
        <dbReference type="SAM" id="Phobius"/>
    </source>
</evidence>
<keyword evidence="2 6" id="KW-0812">Transmembrane</keyword>
<evidence type="ECO:0000256" key="4">
    <source>
        <dbReference type="ARBA" id="ARBA00023136"/>
    </source>
</evidence>
<comment type="caution">
    <text evidence="7">The sequence shown here is derived from an EMBL/GenBank/DDBJ whole genome shotgun (WGS) entry which is preliminary data.</text>
</comment>
<evidence type="ECO:0000313" key="7">
    <source>
        <dbReference type="EMBL" id="GAA1710852.1"/>
    </source>
</evidence>
<organism evidence="7 8">
    <name type="scientific">Dietzia cercidiphylli</name>
    <dbReference type="NCBI Taxonomy" id="498199"/>
    <lineage>
        <taxon>Bacteria</taxon>
        <taxon>Bacillati</taxon>
        <taxon>Actinomycetota</taxon>
        <taxon>Actinomycetes</taxon>
        <taxon>Mycobacteriales</taxon>
        <taxon>Dietziaceae</taxon>
        <taxon>Dietzia</taxon>
    </lineage>
</organism>
<name>A0ABN2IT22_9ACTN</name>
<reference evidence="7 8" key="1">
    <citation type="journal article" date="2019" name="Int. J. Syst. Evol. Microbiol.">
        <title>The Global Catalogue of Microorganisms (GCM) 10K type strain sequencing project: providing services to taxonomists for standard genome sequencing and annotation.</title>
        <authorList>
            <consortium name="The Broad Institute Genomics Platform"/>
            <consortium name="The Broad Institute Genome Sequencing Center for Infectious Disease"/>
            <person name="Wu L."/>
            <person name="Ma J."/>
        </authorList>
    </citation>
    <scope>NUCLEOTIDE SEQUENCE [LARGE SCALE GENOMIC DNA]</scope>
    <source>
        <strain evidence="7 8">JCM 16002</strain>
    </source>
</reference>
<proteinExistence type="predicted"/>
<evidence type="ECO:0000256" key="3">
    <source>
        <dbReference type="ARBA" id="ARBA00022989"/>
    </source>
</evidence>
<gene>
    <name evidence="7" type="ORF">GCM10009831_20540</name>
</gene>
<accession>A0ABN2IT22</accession>
<feature type="transmembrane region" description="Helical" evidence="6">
    <location>
        <begin position="134"/>
        <end position="154"/>
    </location>
</feature>
<protein>
    <recommendedName>
        <fullName evidence="9">DUF4870 domain-containing protein</fullName>
    </recommendedName>
</protein>
<evidence type="ECO:0000256" key="1">
    <source>
        <dbReference type="ARBA" id="ARBA00004141"/>
    </source>
</evidence>
<evidence type="ECO:0000313" key="8">
    <source>
        <dbReference type="Proteomes" id="UP001500383"/>
    </source>
</evidence>
<feature type="transmembrane region" description="Helical" evidence="6">
    <location>
        <begin position="100"/>
        <end position="122"/>
    </location>
</feature>
<dbReference type="EMBL" id="BAAAQG010000009">
    <property type="protein sequence ID" value="GAA1710852.1"/>
    <property type="molecule type" value="Genomic_DNA"/>
</dbReference>
<evidence type="ECO:0008006" key="9">
    <source>
        <dbReference type="Google" id="ProtNLM"/>
    </source>
</evidence>
<feature type="region of interest" description="Disordered" evidence="5">
    <location>
        <begin position="1"/>
        <end position="90"/>
    </location>
</feature>
<dbReference type="Pfam" id="PF09685">
    <property type="entry name" value="MamF_MmsF"/>
    <property type="match status" value="1"/>
</dbReference>
<keyword evidence="4 6" id="KW-0472">Membrane</keyword>
<keyword evidence="8" id="KW-1185">Reference proteome</keyword>